<reference evidence="3 4" key="1">
    <citation type="journal article" date="2015" name="Genome Announc.">
        <title>Expanding the biotechnology potential of lactobacilli through comparative genomics of 213 strains and associated genera.</title>
        <authorList>
            <person name="Sun Z."/>
            <person name="Harris H.M."/>
            <person name="McCann A."/>
            <person name="Guo C."/>
            <person name="Argimon S."/>
            <person name="Zhang W."/>
            <person name="Yang X."/>
            <person name="Jeffery I.B."/>
            <person name="Cooney J.C."/>
            <person name="Kagawa T.F."/>
            <person name="Liu W."/>
            <person name="Song Y."/>
            <person name="Salvetti E."/>
            <person name="Wrobel A."/>
            <person name="Rasinkangas P."/>
            <person name="Parkhill J."/>
            <person name="Rea M.C."/>
            <person name="O'Sullivan O."/>
            <person name="Ritari J."/>
            <person name="Douillard F.P."/>
            <person name="Paul Ross R."/>
            <person name="Yang R."/>
            <person name="Briner A.E."/>
            <person name="Felis G.E."/>
            <person name="de Vos W.M."/>
            <person name="Barrangou R."/>
            <person name="Klaenhammer T.R."/>
            <person name="Caufield P.W."/>
            <person name="Cui Y."/>
            <person name="Zhang H."/>
            <person name="O'Toole P.W."/>
        </authorList>
    </citation>
    <scope>NUCLEOTIDE SEQUENCE [LARGE SCALE GENOMIC DNA]</scope>
    <source>
        <strain evidence="3 4">DSM 20509</strain>
    </source>
</reference>
<feature type="repeat" description="Cell wall-binding" evidence="2">
    <location>
        <begin position="341"/>
        <end position="360"/>
    </location>
</feature>
<evidence type="ECO:0000256" key="1">
    <source>
        <dbReference type="ARBA" id="ARBA00022737"/>
    </source>
</evidence>
<gene>
    <name evidence="3" type="ORF">FC14_GL000221</name>
</gene>
<evidence type="ECO:0000256" key="2">
    <source>
        <dbReference type="PROSITE-ProRule" id="PRU00591"/>
    </source>
</evidence>
<dbReference type="Proteomes" id="UP000051008">
    <property type="component" value="Unassembled WGS sequence"/>
</dbReference>
<feature type="repeat" description="Cell wall-binding" evidence="2">
    <location>
        <begin position="278"/>
        <end position="297"/>
    </location>
</feature>
<comment type="caution">
    <text evidence="3">The sequence shown here is derived from an EMBL/GenBank/DDBJ whole genome shotgun (WGS) entry which is preliminary data.</text>
</comment>
<proteinExistence type="predicted"/>
<dbReference type="EMBL" id="AYYP01000057">
    <property type="protein sequence ID" value="KRM63762.1"/>
    <property type="molecule type" value="Genomic_DNA"/>
</dbReference>
<evidence type="ECO:0000313" key="4">
    <source>
        <dbReference type="Proteomes" id="UP000051008"/>
    </source>
</evidence>
<dbReference type="PATRIC" id="fig|1423718.3.peg.234"/>
<protein>
    <submittedName>
        <fullName evidence="3">N-acetylmuramoyl-L-alanine amidase</fullName>
    </submittedName>
</protein>
<sequence>MQYGHQTINHANYYFDKGTGAMQTGLVVDNGTRYYYAANGKQAYGQQNVGGHWYLFDQANDGKAKTGFTQIKDQNKTVYYNGAGQMQYGQQNIGGHWYNFDKVTGKMSTGFTYLKDQSKTVYYNAQGQMQYGWQELNKAKYYFDKWTGAMAKGLQTIANAKYFFGNDGKMQTGQRYLGGYWYNFDQATGKMSTGLTYLKDQAKTVYYNAQGQMQYGQQNIGGHWYLFDKVTGAMKTGFQYIADQHKTVYYNQDGQMQYCFQKIGEATYYFDPALGTKATGQKYINGHWYYFNGSGIMATGFTYLPDQKKTVYYNKDGQMLYGFQKIKDATYYFDPALGTRATGQKNINGHWYYFNPNTGAMATGLTYLSDQKKTVYYADNGQMQYGAQVINGTEKFFDVHTGALITAGIVYDAKAHTLKYYDAGGDLKTGLVKIDGQMYTFDQKTGHLVVPKEQFVSIKGATYLLNQAVVLTGWQNFNKQTYYFDLATAKMVKGEKQIANHWYLFDVNNGAMKTGFQYLKAGNKTVYYANNGQMQYGQQNIGGHWYYFDKGTGKMATGLTYLADQNKTVYYNNQGQMQYGQQNLGGHWYYFDDVSGAMKTGFYWIDSQHKTVYYADNGQMQYGWQQIGHYYYFFDRGSGAMFTGVRNVDGRRYTFNNNGVLQNFTQRVIDWFLARDGRLTYSMMGSRNGSDGTADCSGGMTEALWRAGASTPDATARRWGGYNTVSIRPYLRANGYVNVTNNGYGYSPKYGDIVIWGDGLGDAGHIMIISSGSGNDAKEISVCGYAHDADGRNSYHQAIKEFNYNWYWADDEHPSVHVYRLGSVINK</sequence>
<accession>A0A0R2AB19</accession>
<dbReference type="SUPFAM" id="SSF69360">
    <property type="entry name" value="Cell wall binding repeat"/>
    <property type="match status" value="5"/>
</dbReference>
<dbReference type="PROSITE" id="PS51170">
    <property type="entry name" value="CW"/>
    <property type="match status" value="2"/>
</dbReference>
<dbReference type="Pfam" id="PF19127">
    <property type="entry name" value="Choline_bind_3"/>
    <property type="match status" value="7"/>
</dbReference>
<keyword evidence="1" id="KW-0677">Repeat</keyword>
<name>A0A0R2AB19_9LACO</name>
<evidence type="ECO:0000313" key="3">
    <source>
        <dbReference type="EMBL" id="KRM63762.1"/>
    </source>
</evidence>
<dbReference type="AlphaFoldDB" id="A0A0R2AB19"/>
<dbReference type="InterPro" id="IPR018337">
    <property type="entry name" value="Cell_wall/Cho-bd_repeat"/>
</dbReference>
<keyword evidence="4" id="KW-1185">Reference proteome</keyword>
<dbReference type="OrthoDB" id="2195126at2"/>
<dbReference type="Gene3D" id="2.10.270.10">
    <property type="entry name" value="Cholin Binding"/>
    <property type="match status" value="9"/>
</dbReference>
<organism evidence="3 4">
    <name type="scientific">Ligilactobacillus agilis DSM 20509</name>
    <dbReference type="NCBI Taxonomy" id="1423718"/>
    <lineage>
        <taxon>Bacteria</taxon>
        <taxon>Bacillati</taxon>
        <taxon>Bacillota</taxon>
        <taxon>Bacilli</taxon>
        <taxon>Lactobacillales</taxon>
        <taxon>Lactobacillaceae</taxon>
        <taxon>Ligilactobacillus</taxon>
    </lineage>
</organism>